<name>A0ABR4Q1A9_9CEST</name>
<feature type="compositionally biased region" description="Polar residues" evidence="3">
    <location>
        <begin position="161"/>
        <end position="173"/>
    </location>
</feature>
<reference evidence="5 6" key="1">
    <citation type="journal article" date="2022" name="Front. Cell. Infect. Microbiol.">
        <title>The Genomes of Two Strains of Taenia crassiceps the Animal Model for the Study of Human Cysticercosis.</title>
        <authorList>
            <person name="Bobes R.J."/>
            <person name="Estrada K."/>
            <person name="Rios-Valencia D.G."/>
            <person name="Calderon-Gallegos A."/>
            <person name="de la Torre P."/>
            <person name="Carrero J.C."/>
            <person name="Sanchez-Flores A."/>
            <person name="Laclette J.P."/>
        </authorList>
    </citation>
    <scope>NUCLEOTIDE SEQUENCE [LARGE SCALE GENOMIC DNA]</scope>
    <source>
        <strain evidence="5">WFUcys</strain>
    </source>
</reference>
<feature type="region of interest" description="Disordered" evidence="3">
    <location>
        <begin position="19"/>
        <end position="38"/>
    </location>
</feature>
<dbReference type="Pfam" id="PF10187">
    <property type="entry name" value="FAM192A_Fyv6_N"/>
    <property type="match status" value="1"/>
</dbReference>
<dbReference type="InterPro" id="IPR019331">
    <property type="entry name" value="FAM192A/Fyv6_N"/>
</dbReference>
<evidence type="ECO:0000313" key="5">
    <source>
        <dbReference type="EMBL" id="KAL5103409.1"/>
    </source>
</evidence>
<sequence length="296" mass="32036">MSSGLPRFISEKEIAERKLRDAAEGKKEEPYDPRPLYDRLQAERARQQEEYEASTAFKNQIHRLDADEAAFLAKIDREKCLMQESVDQEAEQLIQEAKAANRSSLMKIAVPSSSNTEVSVRRPPLPSSSTSLNQRSLLAGIKRRPSQPSNSGTKRPHLDEVNNNLVSPSSDPNNDPKMPHDEVASASKIESSSSSDMPAGNQAGDPSCATKLQSKNLNNSPPFPPKEVPLNVAHANTTPACVLAGLLPGLEAYGDSDESSDNSDKESSSGVEDAAVILSSIAILRGKRAHEPDIGE</sequence>
<organism evidence="5 6">
    <name type="scientific">Taenia crassiceps</name>
    <dbReference type="NCBI Taxonomy" id="6207"/>
    <lineage>
        <taxon>Eukaryota</taxon>
        <taxon>Metazoa</taxon>
        <taxon>Spiralia</taxon>
        <taxon>Lophotrochozoa</taxon>
        <taxon>Platyhelminthes</taxon>
        <taxon>Cestoda</taxon>
        <taxon>Eucestoda</taxon>
        <taxon>Cyclophyllidea</taxon>
        <taxon>Taeniidae</taxon>
        <taxon>Taenia</taxon>
    </lineage>
</organism>
<dbReference type="EMBL" id="JAKROA010000018">
    <property type="protein sequence ID" value="KAL5103409.1"/>
    <property type="molecule type" value="Genomic_DNA"/>
</dbReference>
<proteinExistence type="predicted"/>
<evidence type="ECO:0000256" key="1">
    <source>
        <dbReference type="ARBA" id="ARBA00004123"/>
    </source>
</evidence>
<comment type="caution">
    <text evidence="5">The sequence shown here is derived from an EMBL/GenBank/DDBJ whole genome shotgun (WGS) entry which is preliminary data.</text>
</comment>
<protein>
    <submittedName>
        <fullName evidence="5">PSME3-interacting protein</fullName>
    </submittedName>
</protein>
<comment type="subcellular location">
    <subcellularLocation>
        <location evidence="1">Nucleus</location>
    </subcellularLocation>
</comment>
<keyword evidence="6" id="KW-1185">Reference proteome</keyword>
<feature type="domain" description="FAM192A/Fyv6 N-terminal" evidence="4">
    <location>
        <begin position="12"/>
        <end position="96"/>
    </location>
</feature>
<keyword evidence="2" id="KW-0539">Nucleus</keyword>
<dbReference type="Proteomes" id="UP001651158">
    <property type="component" value="Unassembled WGS sequence"/>
</dbReference>
<gene>
    <name evidence="5" type="ORF">TcWFU_007190</name>
</gene>
<dbReference type="InterPro" id="IPR039845">
    <property type="entry name" value="FAM192A"/>
</dbReference>
<evidence type="ECO:0000256" key="3">
    <source>
        <dbReference type="SAM" id="MobiDB-lite"/>
    </source>
</evidence>
<feature type="compositionally biased region" description="Low complexity" evidence="3">
    <location>
        <begin position="185"/>
        <end position="195"/>
    </location>
</feature>
<evidence type="ECO:0000259" key="4">
    <source>
        <dbReference type="Pfam" id="PF10187"/>
    </source>
</evidence>
<evidence type="ECO:0000256" key="2">
    <source>
        <dbReference type="ARBA" id="ARBA00023242"/>
    </source>
</evidence>
<accession>A0ABR4Q1A9</accession>
<evidence type="ECO:0000313" key="6">
    <source>
        <dbReference type="Proteomes" id="UP001651158"/>
    </source>
</evidence>
<feature type="compositionally biased region" description="Polar residues" evidence="3">
    <location>
        <begin position="210"/>
        <end position="220"/>
    </location>
</feature>
<dbReference type="PANTHER" id="PTHR13495:SF0">
    <property type="entry name" value="PSME3-INTERACTING PROTEIN"/>
    <property type="match status" value="1"/>
</dbReference>
<feature type="region of interest" description="Disordered" evidence="3">
    <location>
        <begin position="100"/>
        <end position="230"/>
    </location>
</feature>
<dbReference type="PANTHER" id="PTHR13495">
    <property type="entry name" value="NEFA-INTERACTING NUCLEAR PROTEIN NIP30"/>
    <property type="match status" value="1"/>
</dbReference>
<feature type="region of interest" description="Disordered" evidence="3">
    <location>
        <begin position="250"/>
        <end position="272"/>
    </location>
</feature>